<feature type="domain" description="Amidohydrolase-related" evidence="2">
    <location>
        <begin position="63"/>
        <end position="454"/>
    </location>
</feature>
<dbReference type="Proteomes" id="UP001583177">
    <property type="component" value="Unassembled WGS sequence"/>
</dbReference>
<evidence type="ECO:0000256" key="1">
    <source>
        <dbReference type="ARBA" id="ARBA00022801"/>
    </source>
</evidence>
<dbReference type="Gene3D" id="3.20.20.140">
    <property type="entry name" value="Metal-dependent hydrolases"/>
    <property type="match status" value="1"/>
</dbReference>
<dbReference type="EMBL" id="JAWRVE010000151">
    <property type="protein sequence ID" value="KAL1853228.1"/>
    <property type="molecule type" value="Genomic_DNA"/>
</dbReference>
<keyword evidence="4" id="KW-1185">Reference proteome</keyword>
<organism evidence="3 4">
    <name type="scientific">Diaporthe australafricana</name>
    <dbReference type="NCBI Taxonomy" id="127596"/>
    <lineage>
        <taxon>Eukaryota</taxon>
        <taxon>Fungi</taxon>
        <taxon>Dikarya</taxon>
        <taxon>Ascomycota</taxon>
        <taxon>Pezizomycotina</taxon>
        <taxon>Sordariomycetes</taxon>
        <taxon>Sordariomycetidae</taxon>
        <taxon>Diaporthales</taxon>
        <taxon>Diaporthaceae</taxon>
        <taxon>Diaporthe</taxon>
    </lineage>
</organism>
<name>A0ABR3W514_9PEZI</name>
<protein>
    <recommendedName>
        <fullName evidence="2">Amidohydrolase-related domain-containing protein</fullName>
    </recommendedName>
</protein>
<evidence type="ECO:0000259" key="2">
    <source>
        <dbReference type="Pfam" id="PF01979"/>
    </source>
</evidence>
<dbReference type="PANTHER" id="PTHR43794">
    <property type="entry name" value="AMINOHYDROLASE SSNA-RELATED"/>
    <property type="match status" value="1"/>
</dbReference>
<gene>
    <name evidence="3" type="ORF">Daus18300_011876</name>
</gene>
<dbReference type="InterPro" id="IPR050287">
    <property type="entry name" value="MTA/SAH_deaminase"/>
</dbReference>
<dbReference type="InterPro" id="IPR006680">
    <property type="entry name" value="Amidohydro-rel"/>
</dbReference>
<evidence type="ECO:0000313" key="3">
    <source>
        <dbReference type="EMBL" id="KAL1853228.1"/>
    </source>
</evidence>
<accession>A0ABR3W514</accession>
<dbReference type="SUPFAM" id="SSF51556">
    <property type="entry name" value="Metallo-dependent hydrolases"/>
    <property type="match status" value="1"/>
</dbReference>
<proteinExistence type="predicted"/>
<reference evidence="3 4" key="1">
    <citation type="journal article" date="2024" name="IMA Fungus">
        <title>IMA Genome - F19 : A genome assembly and annotation guide to empower mycologists, including annotated draft genome sequences of Ceratocystis pirilliformis, Diaporthe australafricana, Fusarium ophioides, Paecilomyces lecythidis, and Sporothrix stenoceras.</title>
        <authorList>
            <person name="Aylward J."/>
            <person name="Wilson A.M."/>
            <person name="Visagie C.M."/>
            <person name="Spraker J."/>
            <person name="Barnes I."/>
            <person name="Buitendag C."/>
            <person name="Ceriani C."/>
            <person name="Del Mar Angel L."/>
            <person name="du Plessis D."/>
            <person name="Fuchs T."/>
            <person name="Gasser K."/>
            <person name="Kramer D."/>
            <person name="Li W."/>
            <person name="Munsamy K."/>
            <person name="Piso A."/>
            <person name="Price J.L."/>
            <person name="Sonnekus B."/>
            <person name="Thomas C."/>
            <person name="van der Nest A."/>
            <person name="van Dijk A."/>
            <person name="van Heerden A."/>
            <person name="van Vuuren N."/>
            <person name="Yilmaz N."/>
            <person name="Duong T.A."/>
            <person name="van der Merwe N.A."/>
            <person name="Wingfield M.J."/>
            <person name="Wingfield B.D."/>
        </authorList>
    </citation>
    <scope>NUCLEOTIDE SEQUENCE [LARGE SCALE GENOMIC DNA]</scope>
    <source>
        <strain evidence="3 4">CMW 18300</strain>
    </source>
</reference>
<dbReference type="CDD" id="cd01298">
    <property type="entry name" value="ATZ_TRZ_like"/>
    <property type="match status" value="1"/>
</dbReference>
<sequence>MTTTLYQHATIITVNQKREVILDGAILVVGNRIALIDKYSAVTSHPEFPRDQEVQIVNLPGKIIIPGLINTHCHTVQSLLRGLAEDLWLHPWMCDAIWPLEAAYDTEDGYHAARLTIAELLKGGTTSFLEAMLTHSAGFDNVAKAVGESGIRACLGKLVKPQGTEANDQISDARDRDLSHMSINAALAAHQTHHGSFSDRLHVWMAASTPRGSPLAEHHAIGSACHEHGVNLTMHCAEAARDRAIYRDCYEGRTPVQFCEDARLMAGGGGPAAAAPAAAPGFRTVLAHMVHLDADTDLRLLARRSPGASVAHNPTSNCKLASGVAAVPDMLAAGVNISLGTDGAPCNNTYDMFREMHLASTLQAGTRMQADALPATTVLEMATINGAKALGLDEDVGSLEKGKKADFVVVGVPLSAAPFEEAQIVDGGIDPVTVVVHSCTAADVEAVVVDGKVVVEHGQLVHMNEDEIVHNARTAIRGIRERSGVKARPMAGWVIR</sequence>
<keyword evidence="1" id="KW-0378">Hydrolase</keyword>
<dbReference type="SUPFAM" id="SSF51338">
    <property type="entry name" value="Composite domain of metallo-dependent hydrolases"/>
    <property type="match status" value="2"/>
</dbReference>
<dbReference type="InterPro" id="IPR011059">
    <property type="entry name" value="Metal-dep_hydrolase_composite"/>
</dbReference>
<dbReference type="Pfam" id="PF01979">
    <property type="entry name" value="Amidohydro_1"/>
    <property type="match status" value="1"/>
</dbReference>
<dbReference type="InterPro" id="IPR032466">
    <property type="entry name" value="Metal_Hydrolase"/>
</dbReference>
<evidence type="ECO:0000313" key="4">
    <source>
        <dbReference type="Proteomes" id="UP001583177"/>
    </source>
</evidence>
<comment type="caution">
    <text evidence="3">The sequence shown here is derived from an EMBL/GenBank/DDBJ whole genome shotgun (WGS) entry which is preliminary data.</text>
</comment>
<dbReference type="PANTHER" id="PTHR43794:SF11">
    <property type="entry name" value="AMIDOHYDROLASE-RELATED DOMAIN-CONTAINING PROTEIN"/>
    <property type="match status" value="1"/>
</dbReference>
<dbReference type="Gene3D" id="2.30.40.10">
    <property type="entry name" value="Urease, subunit C, domain 1"/>
    <property type="match status" value="1"/>
</dbReference>